<name>A0A1H4DEZ8_9FIRM</name>
<organism evidence="2 3">
    <name type="scientific">Eubacterium aggregans</name>
    <dbReference type="NCBI Taxonomy" id="81409"/>
    <lineage>
        <taxon>Bacteria</taxon>
        <taxon>Bacillati</taxon>
        <taxon>Bacillota</taxon>
        <taxon>Clostridia</taxon>
        <taxon>Eubacteriales</taxon>
        <taxon>Eubacteriaceae</taxon>
        <taxon>Eubacterium</taxon>
    </lineage>
</organism>
<protein>
    <submittedName>
        <fullName evidence="2">Uncharacterized protein</fullName>
    </submittedName>
</protein>
<dbReference type="STRING" id="81409.SAMN04515656_12315"/>
<evidence type="ECO:0000256" key="1">
    <source>
        <dbReference type="SAM" id="Phobius"/>
    </source>
</evidence>
<evidence type="ECO:0000313" key="3">
    <source>
        <dbReference type="Proteomes" id="UP000199394"/>
    </source>
</evidence>
<keyword evidence="1" id="KW-0812">Transmembrane</keyword>
<feature type="transmembrane region" description="Helical" evidence="1">
    <location>
        <begin position="44"/>
        <end position="62"/>
    </location>
</feature>
<dbReference type="RefSeq" id="WP_090308898.1">
    <property type="nucleotide sequence ID" value="NZ_FNRK01000023.1"/>
</dbReference>
<feature type="transmembrane region" description="Helical" evidence="1">
    <location>
        <begin position="7"/>
        <end position="29"/>
    </location>
</feature>
<dbReference type="Proteomes" id="UP000199394">
    <property type="component" value="Unassembled WGS sequence"/>
</dbReference>
<reference evidence="2 3" key="1">
    <citation type="submission" date="2016-10" db="EMBL/GenBank/DDBJ databases">
        <authorList>
            <person name="de Groot N.N."/>
        </authorList>
    </citation>
    <scope>NUCLEOTIDE SEQUENCE [LARGE SCALE GENOMIC DNA]</scope>
    <source>
        <strain evidence="2 3">SR12</strain>
    </source>
</reference>
<accession>A0A1H4DEZ8</accession>
<keyword evidence="3" id="KW-1185">Reference proteome</keyword>
<dbReference type="EMBL" id="FNRK01000023">
    <property type="protein sequence ID" value="SEA70999.1"/>
    <property type="molecule type" value="Genomic_DNA"/>
</dbReference>
<dbReference type="AlphaFoldDB" id="A0A1H4DEZ8"/>
<gene>
    <name evidence="2" type="ORF">SAMN04515656_12315</name>
</gene>
<keyword evidence="1" id="KW-0472">Membrane</keyword>
<proteinExistence type="predicted"/>
<sequence>MMMKKYTTPIIIGILFGISALIYAVQFFVFHDSRDTFFYLLQDWAFLPVQIAVVTIAVGKLVESREKRDRLEKTQMLASTFFSDCGMQLLRDMLSTVTNKEVLHPCLSIQEDWGDREFRGAVQSIKDCRFTFCLHPDCLMRLKAYFEEKNMSMLVIISNPALLEHEEFTDMLWAMFHLKDELKAREGFEKLSEMDQYHLREDMERAMRGVLINWVRHMQHIKKEYPYLFLLEISQDPLALEKA</sequence>
<dbReference type="OrthoDB" id="9799090at2"/>
<evidence type="ECO:0000313" key="2">
    <source>
        <dbReference type="EMBL" id="SEA70999.1"/>
    </source>
</evidence>
<keyword evidence="1" id="KW-1133">Transmembrane helix</keyword>